<dbReference type="Proteomes" id="UP001320831">
    <property type="component" value="Unassembled WGS sequence"/>
</dbReference>
<dbReference type="PRINTS" id="PR00313">
    <property type="entry name" value="CABNDNGRPT"/>
</dbReference>
<dbReference type="Pfam" id="PF00353">
    <property type="entry name" value="HemolysinCabind"/>
    <property type="match status" value="1"/>
</dbReference>
<dbReference type="EMBL" id="JAOCZP010000014">
    <property type="protein sequence ID" value="MCT7378477.1"/>
    <property type="molecule type" value="Genomic_DNA"/>
</dbReference>
<evidence type="ECO:0000313" key="3">
    <source>
        <dbReference type="EMBL" id="MCT7378477.1"/>
    </source>
</evidence>
<dbReference type="Gene3D" id="2.60.120.200">
    <property type="match status" value="1"/>
</dbReference>
<evidence type="ECO:0000313" key="4">
    <source>
        <dbReference type="Proteomes" id="UP001320831"/>
    </source>
</evidence>
<dbReference type="RefSeq" id="WP_260907502.1">
    <property type="nucleotide sequence ID" value="NZ_JAOCZP010000014.1"/>
</dbReference>
<dbReference type="PANTHER" id="PTHR10963">
    <property type="entry name" value="GLYCOSYL HYDROLASE-RELATED"/>
    <property type="match status" value="1"/>
</dbReference>
<dbReference type="InterPro" id="IPR011049">
    <property type="entry name" value="Serralysin-like_metalloprot_C"/>
</dbReference>
<protein>
    <submittedName>
        <fullName evidence="3">Family 16 glycosylhydrolase</fullName>
    </submittedName>
</protein>
<keyword evidence="4" id="KW-1185">Reference proteome</keyword>
<dbReference type="PROSITE" id="PS51762">
    <property type="entry name" value="GH16_2"/>
    <property type="match status" value="1"/>
</dbReference>
<proteinExistence type="inferred from homology"/>
<dbReference type="SUPFAM" id="SSF49899">
    <property type="entry name" value="Concanavalin A-like lectins/glucanases"/>
    <property type="match status" value="1"/>
</dbReference>
<dbReference type="InterPro" id="IPR001343">
    <property type="entry name" value="Hemolysn_Ca-bd"/>
</dbReference>
<dbReference type="Gene3D" id="2.150.10.10">
    <property type="entry name" value="Serralysin-like metalloprotease, C-terminal"/>
    <property type="match status" value="1"/>
</dbReference>
<accession>A0ABT2LX84</accession>
<reference evidence="3 4" key="1">
    <citation type="submission" date="2022-09" db="EMBL/GenBank/DDBJ databases">
        <title>Chelativorans salina sp. nov., a novel slightly halophilic bacterium isolated from a saline lake sediment enrichment.</title>
        <authorList>
            <person name="Gao L."/>
            <person name="Fang B.-Z."/>
            <person name="Li W.-J."/>
        </authorList>
    </citation>
    <scope>NUCLEOTIDE SEQUENCE [LARGE SCALE GENOMIC DNA]</scope>
    <source>
        <strain evidence="3 4">EGI FJ00035</strain>
    </source>
</reference>
<feature type="domain" description="GH16" evidence="2">
    <location>
        <begin position="197"/>
        <end position="465"/>
    </location>
</feature>
<dbReference type="PANTHER" id="PTHR10963:SF55">
    <property type="entry name" value="GLYCOSIDE HYDROLASE FAMILY 16 PROTEIN"/>
    <property type="match status" value="1"/>
</dbReference>
<comment type="similarity">
    <text evidence="1">Belongs to the glycosyl hydrolase 16 family.</text>
</comment>
<dbReference type="Pfam" id="PF00722">
    <property type="entry name" value="Glyco_hydro_16"/>
    <property type="match status" value="1"/>
</dbReference>
<dbReference type="InterPro" id="IPR050546">
    <property type="entry name" value="Glycosyl_Hydrlase_16"/>
</dbReference>
<name>A0ABT2LX84_9HYPH</name>
<sequence length="480" mass="52581">MDEAPENSVLNAKGVPLFYSGASVNHYSATDAGPELYGSTNNDAMWGDGSVDVTMYGGGGDDIYHLYSATNRASESPGKGVDTIVTWMSYTLPDNFENLKVTGDGRYAFGNDADNIIMGKNGAQTLDGGLGDDVLEGGAGADTFSIKAGNGSDLIVDIAAEDTVRLNGYGITSFEEVQARMTQADNDVLLDLGAEALVFADTTIEQFDESQFQLQLDRSSFQATFSEEFGTLDLWNGESGTWDTNFWWGQENGSTLYKNDELQWYVQPDYEPTNPVTPFSVDNGVVTITAARAPEDIRPYIENYEYTSGLLTSYESFAQKYGYFEMRADMPENDGAWPAFWLLPKDHSWPPELDVVEMRGQEPNRLDLTAHTKETGSHIKTLSSANVSDTAGFHTYGVLWTEDELVWYFDDTEVARTSTPADMHREMYLLANLAVGGIAGEPDDGLAAPAQMQIDYIHAYTLDDLQAGASTVSADSEWTL</sequence>
<dbReference type="SUPFAM" id="SSF51120">
    <property type="entry name" value="beta-Roll"/>
    <property type="match status" value="1"/>
</dbReference>
<gene>
    <name evidence="3" type="ORF">N5A92_26040</name>
</gene>
<evidence type="ECO:0000259" key="2">
    <source>
        <dbReference type="PROSITE" id="PS51762"/>
    </source>
</evidence>
<organism evidence="3 4">
    <name type="scientific">Chelativorans salis</name>
    <dbReference type="NCBI Taxonomy" id="2978478"/>
    <lineage>
        <taxon>Bacteria</taxon>
        <taxon>Pseudomonadati</taxon>
        <taxon>Pseudomonadota</taxon>
        <taxon>Alphaproteobacteria</taxon>
        <taxon>Hyphomicrobiales</taxon>
        <taxon>Phyllobacteriaceae</taxon>
        <taxon>Chelativorans</taxon>
    </lineage>
</organism>
<dbReference type="CDD" id="cd08023">
    <property type="entry name" value="GH16_laminarinase_like"/>
    <property type="match status" value="1"/>
</dbReference>
<evidence type="ECO:0000256" key="1">
    <source>
        <dbReference type="ARBA" id="ARBA00006865"/>
    </source>
</evidence>
<dbReference type="InterPro" id="IPR013320">
    <property type="entry name" value="ConA-like_dom_sf"/>
</dbReference>
<comment type="caution">
    <text evidence="3">The sequence shown here is derived from an EMBL/GenBank/DDBJ whole genome shotgun (WGS) entry which is preliminary data.</text>
</comment>
<dbReference type="InterPro" id="IPR000757">
    <property type="entry name" value="Beta-glucanase-like"/>
</dbReference>